<protein>
    <submittedName>
        <fullName evidence="2">Uncharacterized protein</fullName>
    </submittedName>
</protein>
<organism evidence="2 3">
    <name type="scientific">Pseudocohnilembus persalinus</name>
    <name type="common">Ciliate</name>
    <dbReference type="NCBI Taxonomy" id="266149"/>
    <lineage>
        <taxon>Eukaryota</taxon>
        <taxon>Sar</taxon>
        <taxon>Alveolata</taxon>
        <taxon>Ciliophora</taxon>
        <taxon>Intramacronucleata</taxon>
        <taxon>Oligohymenophorea</taxon>
        <taxon>Scuticociliatia</taxon>
        <taxon>Philasterida</taxon>
        <taxon>Pseudocohnilembidae</taxon>
        <taxon>Pseudocohnilembus</taxon>
    </lineage>
</organism>
<feature type="region of interest" description="Disordered" evidence="1">
    <location>
        <begin position="122"/>
        <end position="158"/>
    </location>
</feature>
<dbReference type="Proteomes" id="UP000054937">
    <property type="component" value="Unassembled WGS sequence"/>
</dbReference>
<sequence>MQPSVKKGDNRIKQHSSMNYNEFVKAYDRVPKIEKIRPIKDNVGLRGLEGFSLEGNRQHSYTTPENMNSGFNRNKEYSIMEEEYDFDESTEGNVDCNDTDEIGGIQSSLTIKNKFNPLLNQQLQKQKEQQQQQQTQKQVHQSNQQQNELRYRSQSDKMGTIFNQLDKKIEKKRQTVNDVHNNIQL</sequence>
<proteinExistence type="predicted"/>
<name>A0A0V0R8Y2_PSEPJ</name>
<evidence type="ECO:0000313" key="2">
    <source>
        <dbReference type="EMBL" id="KRX10898.1"/>
    </source>
</evidence>
<reference evidence="2 3" key="1">
    <citation type="journal article" date="2015" name="Sci. Rep.">
        <title>Genome of the facultative scuticociliatosis pathogen Pseudocohnilembus persalinus provides insight into its virulence through horizontal gene transfer.</title>
        <authorList>
            <person name="Xiong J."/>
            <person name="Wang G."/>
            <person name="Cheng J."/>
            <person name="Tian M."/>
            <person name="Pan X."/>
            <person name="Warren A."/>
            <person name="Jiang C."/>
            <person name="Yuan D."/>
            <person name="Miao W."/>
        </authorList>
    </citation>
    <scope>NUCLEOTIDE SEQUENCE [LARGE SCALE GENOMIC DNA]</scope>
    <source>
        <strain evidence="2">36N120E</strain>
    </source>
</reference>
<dbReference type="EMBL" id="LDAU01000014">
    <property type="protein sequence ID" value="KRX10898.1"/>
    <property type="molecule type" value="Genomic_DNA"/>
</dbReference>
<accession>A0A0V0R8Y2</accession>
<feature type="compositionally biased region" description="Low complexity" evidence="1">
    <location>
        <begin position="122"/>
        <end position="147"/>
    </location>
</feature>
<evidence type="ECO:0000256" key="1">
    <source>
        <dbReference type="SAM" id="MobiDB-lite"/>
    </source>
</evidence>
<dbReference type="InParanoid" id="A0A0V0R8Y2"/>
<gene>
    <name evidence="2" type="ORF">PPERSA_12180</name>
</gene>
<comment type="caution">
    <text evidence="2">The sequence shown here is derived from an EMBL/GenBank/DDBJ whole genome shotgun (WGS) entry which is preliminary data.</text>
</comment>
<dbReference type="AlphaFoldDB" id="A0A0V0R8Y2"/>
<evidence type="ECO:0000313" key="3">
    <source>
        <dbReference type="Proteomes" id="UP000054937"/>
    </source>
</evidence>
<keyword evidence="3" id="KW-1185">Reference proteome</keyword>